<evidence type="ECO:0000313" key="1">
    <source>
        <dbReference type="EMBL" id="PJE75612.1"/>
    </source>
</evidence>
<dbReference type="EMBL" id="PFET01000013">
    <property type="protein sequence ID" value="PJE75612.1"/>
    <property type="molecule type" value="Genomic_DNA"/>
</dbReference>
<dbReference type="Proteomes" id="UP000231152">
    <property type="component" value="Unassembled WGS sequence"/>
</dbReference>
<dbReference type="AlphaFoldDB" id="A0A2M8LDT3"/>
<comment type="caution">
    <text evidence="1">The sequence shown here is derived from an EMBL/GenBank/DDBJ whole genome shotgun (WGS) entry which is preliminary data.</text>
</comment>
<proteinExistence type="predicted"/>
<gene>
    <name evidence="1" type="ORF">COV04_04270</name>
</gene>
<organism evidence="1 2">
    <name type="scientific">Candidatus Uhrbacteria bacterium CG10_big_fil_rev_8_21_14_0_10_48_11</name>
    <dbReference type="NCBI Taxonomy" id="1975037"/>
    <lineage>
        <taxon>Bacteria</taxon>
        <taxon>Candidatus Uhriibacteriota</taxon>
    </lineage>
</organism>
<protein>
    <submittedName>
        <fullName evidence="1">Uncharacterized protein</fullName>
    </submittedName>
</protein>
<reference evidence="1 2" key="1">
    <citation type="submission" date="2017-09" db="EMBL/GenBank/DDBJ databases">
        <title>Depth-based differentiation of microbial function through sediment-hosted aquifers and enrichment of novel symbionts in the deep terrestrial subsurface.</title>
        <authorList>
            <person name="Probst A.J."/>
            <person name="Ladd B."/>
            <person name="Jarett J.K."/>
            <person name="Geller-Mcgrath D.E."/>
            <person name="Sieber C.M."/>
            <person name="Emerson J.B."/>
            <person name="Anantharaman K."/>
            <person name="Thomas B.C."/>
            <person name="Malmstrom R."/>
            <person name="Stieglmeier M."/>
            <person name="Klingl A."/>
            <person name="Woyke T."/>
            <person name="Ryan C.M."/>
            <person name="Banfield J.F."/>
        </authorList>
    </citation>
    <scope>NUCLEOTIDE SEQUENCE [LARGE SCALE GENOMIC DNA]</scope>
    <source>
        <strain evidence="1">CG10_big_fil_rev_8_21_14_0_10_48_11</strain>
    </source>
</reference>
<name>A0A2M8LDT3_9BACT</name>
<sequence length="263" mass="30159">MDEKENQNVLEGMCPHGNFPDSCNACVTDREQASKAVKDERQKIAERVAQSFSSRLCEYLTGMTPDNPAMVERLQEDQKILRSKYRLPSQDLPPAEFQRALKRIAKSIATRIKPTSEFGKFFKEYPIADAVHFENDRQIGVDINRDDLREYRRSLSRLEHELIHGLQNQGAPSMPIELKEYEAYVANMNVDYMKAHPEDIDDILFGALVGASVDLYYQYESQKMGKEILPEWNNPAFFLGRDGIDPSKIKNVGAEQNFGQEDF</sequence>
<accession>A0A2M8LDT3</accession>
<evidence type="ECO:0000313" key="2">
    <source>
        <dbReference type="Proteomes" id="UP000231152"/>
    </source>
</evidence>